<keyword evidence="4" id="KW-1185">Reference proteome</keyword>
<comment type="caution">
    <text evidence="3">The sequence shown here is derived from an EMBL/GenBank/DDBJ whole genome shotgun (WGS) entry which is preliminary data.</text>
</comment>
<name>A0ABD3JCP4_EUCGL</name>
<dbReference type="PANTHER" id="PTHR31286:SF99">
    <property type="entry name" value="DUF4283 DOMAIN-CONTAINING PROTEIN"/>
    <property type="match status" value="1"/>
</dbReference>
<organism evidence="3 4">
    <name type="scientific">Eucalyptus globulus</name>
    <name type="common">Tasmanian blue gum</name>
    <dbReference type="NCBI Taxonomy" id="34317"/>
    <lineage>
        <taxon>Eukaryota</taxon>
        <taxon>Viridiplantae</taxon>
        <taxon>Streptophyta</taxon>
        <taxon>Embryophyta</taxon>
        <taxon>Tracheophyta</taxon>
        <taxon>Spermatophyta</taxon>
        <taxon>Magnoliopsida</taxon>
        <taxon>eudicotyledons</taxon>
        <taxon>Gunneridae</taxon>
        <taxon>Pentapetalae</taxon>
        <taxon>rosids</taxon>
        <taxon>malvids</taxon>
        <taxon>Myrtales</taxon>
        <taxon>Myrtaceae</taxon>
        <taxon>Myrtoideae</taxon>
        <taxon>Eucalypteae</taxon>
        <taxon>Eucalyptus</taxon>
    </lineage>
</organism>
<reference evidence="3 4" key="1">
    <citation type="submission" date="2024-11" db="EMBL/GenBank/DDBJ databases">
        <title>Chromosome-level genome assembly of Eucalyptus globulus Labill. provides insights into its genome evolution.</title>
        <authorList>
            <person name="Li X."/>
        </authorList>
    </citation>
    <scope>NUCLEOTIDE SEQUENCE [LARGE SCALE GENOMIC DNA]</scope>
    <source>
        <strain evidence="3">CL2024</strain>
        <tissue evidence="3">Fresh tender leaves</tissue>
    </source>
</reference>
<evidence type="ECO:0000313" key="4">
    <source>
        <dbReference type="Proteomes" id="UP001634007"/>
    </source>
</evidence>
<dbReference type="InterPro" id="IPR025836">
    <property type="entry name" value="Zn_knuckle_CX2CX4HX4C"/>
</dbReference>
<dbReference type="Pfam" id="PF14111">
    <property type="entry name" value="DUF4283"/>
    <property type="match status" value="1"/>
</dbReference>
<dbReference type="Pfam" id="PF14392">
    <property type="entry name" value="zf-CCHC_4"/>
    <property type="match status" value="1"/>
</dbReference>
<proteinExistence type="predicted"/>
<keyword evidence="1" id="KW-0863">Zinc-finger</keyword>
<dbReference type="PROSITE" id="PS50158">
    <property type="entry name" value="ZF_CCHC"/>
    <property type="match status" value="1"/>
</dbReference>
<evidence type="ECO:0000313" key="3">
    <source>
        <dbReference type="EMBL" id="KAL3724784.1"/>
    </source>
</evidence>
<dbReference type="PANTHER" id="PTHR31286">
    <property type="entry name" value="GLYCINE-RICH CELL WALL STRUCTURAL PROTEIN 1.8-LIKE"/>
    <property type="match status" value="1"/>
</dbReference>
<gene>
    <name evidence="3" type="ORF">ACJRO7_029880</name>
</gene>
<accession>A0ABD3JCP4</accession>
<dbReference type="InterPro" id="IPR025558">
    <property type="entry name" value="DUF4283"/>
</dbReference>
<keyword evidence="1" id="KW-0479">Metal-binding</keyword>
<dbReference type="InterPro" id="IPR001878">
    <property type="entry name" value="Znf_CCHC"/>
</dbReference>
<keyword evidence="1" id="KW-0862">Zinc</keyword>
<dbReference type="InterPro" id="IPR036875">
    <property type="entry name" value="Znf_CCHC_sf"/>
</dbReference>
<dbReference type="GO" id="GO:0008270">
    <property type="term" value="F:zinc ion binding"/>
    <property type="evidence" value="ECO:0007669"/>
    <property type="project" value="UniProtKB-KW"/>
</dbReference>
<feature type="domain" description="CCHC-type" evidence="2">
    <location>
        <begin position="212"/>
        <end position="227"/>
    </location>
</feature>
<dbReference type="AlphaFoldDB" id="A0ABD3JCP4"/>
<dbReference type="Proteomes" id="UP001634007">
    <property type="component" value="Unassembled WGS sequence"/>
</dbReference>
<dbReference type="InterPro" id="IPR040256">
    <property type="entry name" value="At4g02000-like"/>
</dbReference>
<dbReference type="EMBL" id="JBJKBG010000008">
    <property type="protein sequence ID" value="KAL3724784.1"/>
    <property type="molecule type" value="Genomic_DNA"/>
</dbReference>
<evidence type="ECO:0000256" key="1">
    <source>
        <dbReference type="PROSITE-ProRule" id="PRU00047"/>
    </source>
</evidence>
<sequence length="234" mass="26460">MAGENENELRLAALCKSLGDLWSASDVVEVSTEIPPNKRQECNLTLFGKLFSKPNVNFQAFSSTMKKAWKVDSVACLQKAPGLFSFVFQTEEEKDRILKTGRWSFASNLLVLKQCRPEIPEHCYNFSCCAFWVQMGGIPPGWFKEDVFADLVEKVGRVVDIQLEARANGPYKAGKVKVDLDLTSPLKSGAILDIGHKNLWVEFKYERLSHYCYSCGRIGHYATNCEEIPYDQTK</sequence>
<dbReference type="SUPFAM" id="SSF57756">
    <property type="entry name" value="Retrovirus zinc finger-like domains"/>
    <property type="match status" value="1"/>
</dbReference>
<evidence type="ECO:0000259" key="2">
    <source>
        <dbReference type="PROSITE" id="PS50158"/>
    </source>
</evidence>
<protein>
    <recommendedName>
        <fullName evidence="2">CCHC-type domain-containing protein</fullName>
    </recommendedName>
</protein>